<comment type="caution">
    <text evidence="1">The sequence shown here is derived from an EMBL/GenBank/DDBJ whole genome shotgun (WGS) entry which is preliminary data.</text>
</comment>
<organism evidence="1 2">
    <name type="scientific">Roseivirga thermotolerans</name>
    <dbReference type="NCBI Taxonomy" id="1758176"/>
    <lineage>
        <taxon>Bacteria</taxon>
        <taxon>Pseudomonadati</taxon>
        <taxon>Bacteroidota</taxon>
        <taxon>Cytophagia</taxon>
        <taxon>Cytophagales</taxon>
        <taxon>Roseivirgaceae</taxon>
        <taxon>Roseivirga</taxon>
    </lineage>
</organism>
<name>A0ABQ3I3J1_9BACT</name>
<sequence length="100" mass="12102">MNTFKAWPQRRLRSNDKPFESTITEFLQQDCYEQLIRTLGEEQAQEQMEETWKLIEAEMRQMGTKKPIEAARELFRKSNYNGWVHTKCYAAIYYKARKED</sequence>
<proteinExistence type="predicted"/>
<evidence type="ECO:0000313" key="2">
    <source>
        <dbReference type="Proteomes" id="UP000658258"/>
    </source>
</evidence>
<dbReference type="EMBL" id="BNAG01000001">
    <property type="protein sequence ID" value="GHE51564.1"/>
    <property type="molecule type" value="Genomic_DNA"/>
</dbReference>
<protein>
    <submittedName>
        <fullName evidence="1">Uncharacterized protein</fullName>
    </submittedName>
</protein>
<gene>
    <name evidence="1" type="ORF">GCM10011340_02160</name>
</gene>
<reference evidence="2" key="1">
    <citation type="journal article" date="2019" name="Int. J. Syst. Evol. Microbiol.">
        <title>The Global Catalogue of Microorganisms (GCM) 10K type strain sequencing project: providing services to taxonomists for standard genome sequencing and annotation.</title>
        <authorList>
            <consortium name="The Broad Institute Genomics Platform"/>
            <consortium name="The Broad Institute Genome Sequencing Center for Infectious Disease"/>
            <person name="Wu L."/>
            <person name="Ma J."/>
        </authorList>
    </citation>
    <scope>NUCLEOTIDE SEQUENCE [LARGE SCALE GENOMIC DNA]</scope>
    <source>
        <strain evidence="2">CGMCC 1.15111</strain>
    </source>
</reference>
<dbReference type="Proteomes" id="UP000658258">
    <property type="component" value="Unassembled WGS sequence"/>
</dbReference>
<accession>A0ABQ3I3J1</accession>
<dbReference type="RefSeq" id="WP_189628339.1">
    <property type="nucleotide sequence ID" value="NZ_BNAG01000001.1"/>
</dbReference>
<evidence type="ECO:0000313" key="1">
    <source>
        <dbReference type="EMBL" id="GHE51564.1"/>
    </source>
</evidence>
<keyword evidence="2" id="KW-1185">Reference proteome</keyword>